<protein>
    <submittedName>
        <fullName evidence="1">Uncharacterized protein</fullName>
    </submittedName>
</protein>
<keyword evidence="2" id="KW-1185">Reference proteome</keyword>
<evidence type="ECO:0000313" key="1">
    <source>
        <dbReference type="EMBL" id="EZH82275.1"/>
    </source>
</evidence>
<name>A0ABN0SER3_9GAMM</name>
<reference evidence="2" key="1">
    <citation type="journal article" date="2014" name="Genome Announc.">
        <title>Draft Genome Sequence of the algae degrading bacterium Pseudomonas mendocina AD6.</title>
        <authorList>
            <person name="Barney B.M."/>
            <person name="Lenneman E.M."/>
        </authorList>
    </citation>
    <scope>NUCLEOTIDE SEQUENCE [LARGE SCALE GENOMIC DNA]</scope>
    <source>
        <strain evidence="2">AD6</strain>
    </source>
</reference>
<comment type="caution">
    <text evidence="1">The sequence shown here is derived from an EMBL/GenBank/DDBJ whole genome shotgun (WGS) entry which is preliminary data.</text>
</comment>
<sequence>MLGLPICSDFYALRLSTLIHAAFTNANIHCARAVSIMSSNLQGKKVLFITANTGIERDELLKPMQAMKDQCASVKGG</sequence>
<organism evidence="1 2">
    <name type="scientific">Ectopseudomonas composti</name>
    <dbReference type="NCBI Taxonomy" id="658457"/>
    <lineage>
        <taxon>Bacteria</taxon>
        <taxon>Pseudomonadati</taxon>
        <taxon>Pseudomonadota</taxon>
        <taxon>Gammaproteobacteria</taxon>
        <taxon>Pseudomonadales</taxon>
        <taxon>Pseudomonadaceae</taxon>
        <taxon>Ectopseudomonas</taxon>
    </lineage>
</organism>
<accession>A0ABN0SER3</accession>
<dbReference type="Proteomes" id="UP000023842">
    <property type="component" value="Unassembled WGS sequence"/>
</dbReference>
<gene>
    <name evidence="1" type="ORF">AU05_07805</name>
</gene>
<dbReference type="EMBL" id="JFJN01000022">
    <property type="protein sequence ID" value="EZH82275.1"/>
    <property type="molecule type" value="Genomic_DNA"/>
</dbReference>
<proteinExistence type="predicted"/>
<evidence type="ECO:0000313" key="2">
    <source>
        <dbReference type="Proteomes" id="UP000023842"/>
    </source>
</evidence>